<evidence type="ECO:0000313" key="1">
    <source>
        <dbReference type="EMBL" id="CAJ2663922.1"/>
    </source>
</evidence>
<accession>A0ACB0L3E3</accession>
<gene>
    <name evidence="1" type="ORF">MILVUS5_LOCUS29255</name>
</gene>
<proteinExistence type="predicted"/>
<name>A0ACB0L3E3_TRIPR</name>
<keyword evidence="2" id="KW-1185">Reference proteome</keyword>
<comment type="caution">
    <text evidence="1">The sequence shown here is derived from an EMBL/GenBank/DDBJ whole genome shotgun (WGS) entry which is preliminary data.</text>
</comment>
<dbReference type="Proteomes" id="UP001177021">
    <property type="component" value="Unassembled WGS sequence"/>
</dbReference>
<sequence>MTYKSLEEAVSCTQTDQIEEASCTETQQSSKIEEVCGAILLLLLLVLFIGIPNIVAFNSEPPRTKFTIADASIVHFNLASNNTLYYNFRVTIAAKNLQNYIKSYDKATAIASYKDNQLTSVKMAPFKLSSKNTVRLEPIVFEGNNVMILEPQQLAKYNKETQLEIYNLDVDLDLDCYKVYIHCPSLRVPLISNGKVAPNFNSTTCSYKDDRW</sequence>
<dbReference type="EMBL" id="CASHSV030000409">
    <property type="protein sequence ID" value="CAJ2663922.1"/>
    <property type="molecule type" value="Genomic_DNA"/>
</dbReference>
<protein>
    <submittedName>
        <fullName evidence="1">Uncharacterized protein</fullName>
    </submittedName>
</protein>
<organism evidence="1 2">
    <name type="scientific">Trifolium pratense</name>
    <name type="common">Red clover</name>
    <dbReference type="NCBI Taxonomy" id="57577"/>
    <lineage>
        <taxon>Eukaryota</taxon>
        <taxon>Viridiplantae</taxon>
        <taxon>Streptophyta</taxon>
        <taxon>Embryophyta</taxon>
        <taxon>Tracheophyta</taxon>
        <taxon>Spermatophyta</taxon>
        <taxon>Magnoliopsida</taxon>
        <taxon>eudicotyledons</taxon>
        <taxon>Gunneridae</taxon>
        <taxon>Pentapetalae</taxon>
        <taxon>rosids</taxon>
        <taxon>fabids</taxon>
        <taxon>Fabales</taxon>
        <taxon>Fabaceae</taxon>
        <taxon>Papilionoideae</taxon>
        <taxon>50 kb inversion clade</taxon>
        <taxon>NPAAA clade</taxon>
        <taxon>Hologalegina</taxon>
        <taxon>IRL clade</taxon>
        <taxon>Trifolieae</taxon>
        <taxon>Trifolium</taxon>
    </lineage>
</organism>
<evidence type="ECO:0000313" key="2">
    <source>
        <dbReference type="Proteomes" id="UP001177021"/>
    </source>
</evidence>
<reference evidence="1" key="1">
    <citation type="submission" date="2023-10" db="EMBL/GenBank/DDBJ databases">
        <authorList>
            <person name="Rodriguez Cubillos JULIANA M."/>
            <person name="De Vega J."/>
        </authorList>
    </citation>
    <scope>NUCLEOTIDE SEQUENCE</scope>
</reference>